<dbReference type="InterPro" id="IPR052214">
    <property type="entry name" value="DAG_Lipase-Related"/>
</dbReference>
<keyword evidence="10" id="KW-1133">Transmembrane helix</keyword>
<dbReference type="Gene3D" id="3.40.50.1820">
    <property type="entry name" value="alpha/beta hydrolase"/>
    <property type="match status" value="1"/>
</dbReference>
<keyword evidence="8" id="KW-0106">Calcium</keyword>
<evidence type="ECO:0000259" key="16">
    <source>
        <dbReference type="Pfam" id="PF01764"/>
    </source>
</evidence>
<comment type="cofactor">
    <cofactor evidence="1">
        <name>Ca(2+)</name>
        <dbReference type="ChEBI" id="CHEBI:29108"/>
    </cofactor>
</comment>
<feature type="domain" description="Fungal lipase-type" evidence="16">
    <location>
        <begin position="848"/>
        <end position="1012"/>
    </location>
</feature>
<evidence type="ECO:0000256" key="7">
    <source>
        <dbReference type="ARBA" id="ARBA00022801"/>
    </source>
</evidence>
<accession>A0A553I852</accession>
<evidence type="ECO:0000256" key="1">
    <source>
        <dbReference type="ARBA" id="ARBA00001913"/>
    </source>
</evidence>
<dbReference type="OrthoDB" id="438440at2759"/>
<evidence type="ECO:0000313" key="17">
    <source>
        <dbReference type="EMBL" id="TRX96375.1"/>
    </source>
</evidence>
<protein>
    <recommendedName>
        <fullName evidence="14">sn-1-specific diacylglycerol lipase</fullName>
        <ecNumber evidence="14">3.1.1.116</ecNumber>
    </recommendedName>
</protein>
<evidence type="ECO:0000256" key="2">
    <source>
        <dbReference type="ARBA" id="ARBA00004651"/>
    </source>
</evidence>
<evidence type="ECO:0000256" key="13">
    <source>
        <dbReference type="ARBA" id="ARBA00024531"/>
    </source>
</evidence>
<evidence type="ECO:0000256" key="10">
    <source>
        <dbReference type="ARBA" id="ARBA00022989"/>
    </source>
</evidence>
<sequence length="1164" mass="127004">MGVDTADVKAEVQDACIDLQTGDGHPEKSIAPPAGTLLPGSIANAVSFATRSTSLAIRIGTAIGGYGIGAAKITTLSSLEIGRHILDGILSKAGRDVFVRSPSDLARADAESILEMSLENMHQTMSRLVFWTAAGFHTLGATVSTVSQVSQLFCSVLDQFFGSTDSSRAIASIITLIRREFQNPATGVEGEKVGVMDLVLALCGLAYLQNRCRKIIQEESRRLGHEEIIWDVIVLNDGERIDAPQDGVGNNNRIRSSELNDFDGAIRADEQHGSKPSSADEDIVLETQIREQIVKSLPEGARVSISTSTTTTTLVTVDITGASGLSIPSFPGLGLVQSEVSHPQQSLRSDPEHTSHYRVVYKVSRNRVQATPEDDQREIKTRPPVEELNNEPVRQTVSPTSPGFKRLHFSPPAISKFARPTTASSAKEHTDAANGHLKYQSRSGSEDSSGSGDGSPKELSFTKWVESGNERTANQKKARTPLDIPRKTPKDLIVHKSTSRAAPLNKKEPKKIDTGPAKRGDKKTSIRGVLKKGPAPTFSSLLSRESSSDNVTSTKSKSNTKIAQVSHKYSQKKPLSPITKAPIPERSTSILLNRETPRTPQRSNPKFSSSRDPQSLERSQQFKGSVQPSMLPVQDRRRSSIVSLTDTISICSFESRPPSPHHQNEPWGNSSFLNQKPILGVESGTLSPQRARRQAVSGAPSLYTPSIYTLKTHDSTTSLVVSSFHPKSVYSDSMALDTLRRSGEVKGLFPDFHFLRNITRYSRYASAVYGHNFLQLMGISKDRPTQNIADEIHYDVRSFAHHARLPHDSILLASFVDPQGGSDSTGSTDTGIPLVHTVALDEESKAVVLTCRGTLGFEDVLADMMCEYDDLTWNGETYKVHKGIHASARRLLYGGDGRVLITIKAALEEYPDYGLVLCGHSLGGAVTALLGVMLAEPTVSGTGFLTSAAEHPKLLDDAGSLAMPAYISLPSGRDIHVYTYGPPATMSPSLQKATRGLITSTVHGNDLVPYLSLGVLHDFQALALAFKSDNNEAKAEVKRRVWEGLRTGLADKWYSNPTEQLNEDDEHWSLVALKTLRASMMSSKLLPPGEVFKIETTSVMRRDAFTQEIIDDVGKPATRIVLKYIRDVETHFREVRFGASMLTDHSPGRYEDALRRLNLGVTEI</sequence>
<comment type="subcellular location">
    <subcellularLocation>
        <location evidence="2">Cell membrane</location>
        <topology evidence="2">Multi-pass membrane protein</topology>
    </subcellularLocation>
</comment>
<dbReference type="GO" id="GO:0019369">
    <property type="term" value="P:arachidonate metabolic process"/>
    <property type="evidence" value="ECO:0007669"/>
    <property type="project" value="TreeGrafter"/>
</dbReference>
<gene>
    <name evidence="17" type="ORF">FHL15_002647</name>
</gene>
<dbReference type="GO" id="GO:0046872">
    <property type="term" value="F:metal ion binding"/>
    <property type="evidence" value="ECO:0007669"/>
    <property type="project" value="UniProtKB-KW"/>
</dbReference>
<comment type="catalytic activity">
    <reaction evidence="13">
        <text>a 1,2-diacyl-sn-glycerol + H2O = a 2-acylglycerol + a fatty acid + H(+)</text>
        <dbReference type="Rhea" id="RHEA:33275"/>
        <dbReference type="ChEBI" id="CHEBI:15377"/>
        <dbReference type="ChEBI" id="CHEBI:15378"/>
        <dbReference type="ChEBI" id="CHEBI:17389"/>
        <dbReference type="ChEBI" id="CHEBI:17815"/>
        <dbReference type="ChEBI" id="CHEBI:28868"/>
        <dbReference type="EC" id="3.1.1.116"/>
    </reaction>
    <physiologicalReaction direction="left-to-right" evidence="13">
        <dbReference type="Rhea" id="RHEA:33276"/>
    </physiologicalReaction>
</comment>
<dbReference type="PANTHER" id="PTHR45792:SF7">
    <property type="entry name" value="PUTATIVE (AFU_ORTHOLOGUE AFUA_6G02710)-RELATED"/>
    <property type="match status" value="1"/>
</dbReference>
<feature type="compositionally biased region" description="Polar residues" evidence="15">
    <location>
        <begin position="392"/>
        <end position="401"/>
    </location>
</feature>
<keyword evidence="4" id="KW-0597">Phosphoprotein</keyword>
<feature type="region of interest" description="Disordered" evidence="15">
    <location>
        <begin position="363"/>
        <end position="638"/>
    </location>
</feature>
<feature type="compositionally biased region" description="Polar residues" evidence="15">
    <location>
        <begin position="598"/>
        <end position="628"/>
    </location>
</feature>
<keyword evidence="12" id="KW-0472">Membrane</keyword>
<dbReference type="GO" id="GO:0005886">
    <property type="term" value="C:plasma membrane"/>
    <property type="evidence" value="ECO:0007669"/>
    <property type="project" value="UniProtKB-SubCell"/>
</dbReference>
<keyword evidence="6" id="KW-0479">Metal-binding</keyword>
<proteinExistence type="predicted"/>
<evidence type="ECO:0000256" key="14">
    <source>
        <dbReference type="ARBA" id="ARBA00026104"/>
    </source>
</evidence>
<dbReference type="Proteomes" id="UP000319160">
    <property type="component" value="Unassembled WGS sequence"/>
</dbReference>
<dbReference type="EMBL" id="VFLP01000011">
    <property type="protein sequence ID" value="TRX96375.1"/>
    <property type="molecule type" value="Genomic_DNA"/>
</dbReference>
<name>A0A553I852_9PEZI</name>
<dbReference type="SUPFAM" id="SSF53474">
    <property type="entry name" value="alpha/beta-Hydrolases"/>
    <property type="match status" value="1"/>
</dbReference>
<dbReference type="PANTHER" id="PTHR45792">
    <property type="entry name" value="DIACYLGLYCEROL LIPASE HOMOLOG-RELATED"/>
    <property type="match status" value="1"/>
</dbReference>
<evidence type="ECO:0000256" key="12">
    <source>
        <dbReference type="ARBA" id="ARBA00023136"/>
    </source>
</evidence>
<comment type="caution">
    <text evidence="17">The sequence shown here is derived from an EMBL/GenBank/DDBJ whole genome shotgun (WGS) entry which is preliminary data.</text>
</comment>
<keyword evidence="3" id="KW-1003">Cell membrane</keyword>
<evidence type="ECO:0000256" key="3">
    <source>
        <dbReference type="ARBA" id="ARBA00022475"/>
    </source>
</evidence>
<feature type="compositionally biased region" description="Basic and acidic residues" evidence="15">
    <location>
        <begin position="484"/>
        <end position="494"/>
    </location>
</feature>
<keyword evidence="9" id="KW-0442">Lipid degradation</keyword>
<dbReference type="Pfam" id="PF01764">
    <property type="entry name" value="Lipase_3"/>
    <property type="match status" value="1"/>
</dbReference>
<keyword evidence="5" id="KW-0812">Transmembrane</keyword>
<feature type="compositionally biased region" description="Polar residues" evidence="15">
    <location>
        <begin position="549"/>
        <end position="563"/>
    </location>
</feature>
<evidence type="ECO:0000256" key="8">
    <source>
        <dbReference type="ARBA" id="ARBA00022837"/>
    </source>
</evidence>
<keyword evidence="7" id="KW-0378">Hydrolase</keyword>
<evidence type="ECO:0000313" key="18">
    <source>
        <dbReference type="Proteomes" id="UP000319160"/>
    </source>
</evidence>
<feature type="compositionally biased region" description="Basic and acidic residues" evidence="15">
    <location>
        <begin position="505"/>
        <end position="524"/>
    </location>
</feature>
<evidence type="ECO:0000256" key="6">
    <source>
        <dbReference type="ARBA" id="ARBA00022723"/>
    </source>
</evidence>
<evidence type="ECO:0000256" key="15">
    <source>
        <dbReference type="SAM" id="MobiDB-lite"/>
    </source>
</evidence>
<keyword evidence="11" id="KW-0443">Lipid metabolism</keyword>
<evidence type="ECO:0000256" key="5">
    <source>
        <dbReference type="ARBA" id="ARBA00022692"/>
    </source>
</evidence>
<dbReference type="CDD" id="cd00519">
    <property type="entry name" value="Lipase_3"/>
    <property type="match status" value="1"/>
</dbReference>
<evidence type="ECO:0000256" key="9">
    <source>
        <dbReference type="ARBA" id="ARBA00022963"/>
    </source>
</evidence>
<feature type="compositionally biased region" description="Low complexity" evidence="15">
    <location>
        <begin position="441"/>
        <end position="450"/>
    </location>
</feature>
<keyword evidence="18" id="KW-1185">Reference proteome</keyword>
<dbReference type="AlphaFoldDB" id="A0A553I852"/>
<dbReference type="InterPro" id="IPR029058">
    <property type="entry name" value="AB_hydrolase_fold"/>
</dbReference>
<dbReference type="InterPro" id="IPR002921">
    <property type="entry name" value="Fungal_lipase-type"/>
</dbReference>
<organism evidence="17 18">
    <name type="scientific">Xylaria flabelliformis</name>
    <dbReference type="NCBI Taxonomy" id="2512241"/>
    <lineage>
        <taxon>Eukaryota</taxon>
        <taxon>Fungi</taxon>
        <taxon>Dikarya</taxon>
        <taxon>Ascomycota</taxon>
        <taxon>Pezizomycotina</taxon>
        <taxon>Sordariomycetes</taxon>
        <taxon>Xylariomycetidae</taxon>
        <taxon>Xylariales</taxon>
        <taxon>Xylariaceae</taxon>
        <taxon>Xylaria</taxon>
    </lineage>
</organism>
<dbReference type="GO" id="GO:0046340">
    <property type="term" value="P:diacylglycerol catabolic process"/>
    <property type="evidence" value="ECO:0007669"/>
    <property type="project" value="TreeGrafter"/>
</dbReference>
<evidence type="ECO:0000256" key="11">
    <source>
        <dbReference type="ARBA" id="ARBA00023098"/>
    </source>
</evidence>
<dbReference type="EC" id="3.1.1.116" evidence="14"/>
<evidence type="ECO:0000256" key="4">
    <source>
        <dbReference type="ARBA" id="ARBA00022553"/>
    </source>
</evidence>
<dbReference type="GO" id="GO:0016298">
    <property type="term" value="F:lipase activity"/>
    <property type="evidence" value="ECO:0007669"/>
    <property type="project" value="TreeGrafter"/>
</dbReference>
<reference evidence="18" key="1">
    <citation type="submission" date="2019-06" db="EMBL/GenBank/DDBJ databases">
        <title>Draft genome sequence of the griseofulvin-producing fungus Xylaria cubensis strain G536.</title>
        <authorList>
            <person name="Mead M.E."/>
            <person name="Raja H.A."/>
            <person name="Steenwyk J.L."/>
            <person name="Knowles S.L."/>
            <person name="Oberlies N.H."/>
            <person name="Rokas A."/>
        </authorList>
    </citation>
    <scope>NUCLEOTIDE SEQUENCE [LARGE SCALE GENOMIC DNA]</scope>
    <source>
        <strain evidence="18">G536</strain>
    </source>
</reference>